<feature type="transmembrane region" description="Helical" evidence="10">
    <location>
        <begin position="367"/>
        <end position="388"/>
    </location>
</feature>
<name>A0ABR2QW63_9ROSI</name>
<reference evidence="13 14" key="1">
    <citation type="journal article" date="2024" name="G3 (Bethesda)">
        <title>Genome assembly of Hibiscus sabdariffa L. provides insights into metabolisms of medicinal natural products.</title>
        <authorList>
            <person name="Kim T."/>
        </authorList>
    </citation>
    <scope>NUCLEOTIDE SEQUENCE [LARGE SCALE GENOMIC DNA]</scope>
    <source>
        <strain evidence="13">TK-2024</strain>
        <tissue evidence="13">Old leaves</tissue>
    </source>
</reference>
<keyword evidence="7" id="KW-0833">Ubl conjugation pathway</keyword>
<feature type="transmembrane region" description="Helical" evidence="10">
    <location>
        <begin position="203"/>
        <end position="221"/>
    </location>
</feature>
<dbReference type="PANTHER" id="PTHR33389">
    <property type="entry name" value="FAMILY PROTEIN, PUTATIVE (DUF2921)-RELATED"/>
    <property type="match status" value="1"/>
</dbReference>
<keyword evidence="6 10" id="KW-0812">Transmembrane</keyword>
<comment type="catalytic activity">
    <reaction evidence="1">
        <text>S-ubiquitinyl-[E2 ubiquitin-conjugating enzyme]-L-cysteine + [acceptor protein]-L-lysine = [E2 ubiquitin-conjugating enzyme]-L-cysteine + N(6)-ubiquitinyl-[acceptor protein]-L-lysine.</text>
        <dbReference type="EC" id="2.3.2.27"/>
    </reaction>
</comment>
<evidence type="ECO:0000256" key="7">
    <source>
        <dbReference type="ARBA" id="ARBA00022786"/>
    </source>
</evidence>
<comment type="pathway">
    <text evidence="3">Protein modification; protein ubiquitination.</text>
</comment>
<evidence type="ECO:0000256" key="9">
    <source>
        <dbReference type="ARBA" id="ARBA00023136"/>
    </source>
</evidence>
<dbReference type="EC" id="2.3.2.27" evidence="4"/>
<keyword evidence="14" id="KW-1185">Reference proteome</keyword>
<feature type="domain" description="SWEET-like" evidence="11">
    <location>
        <begin position="158"/>
        <end position="317"/>
    </location>
</feature>
<dbReference type="Pfam" id="PF11145">
    <property type="entry name" value="DUF2921"/>
    <property type="match status" value="1"/>
</dbReference>
<dbReference type="Pfam" id="PF25333">
    <property type="entry name" value="DUF2921_N"/>
    <property type="match status" value="1"/>
</dbReference>
<gene>
    <name evidence="13" type="ORF">V6N11_042385</name>
</gene>
<accession>A0ABR2QW63</accession>
<dbReference type="EMBL" id="JBBPBN010000030">
    <property type="protein sequence ID" value="KAK9004935.1"/>
    <property type="molecule type" value="Genomic_DNA"/>
</dbReference>
<evidence type="ECO:0000313" key="13">
    <source>
        <dbReference type="EMBL" id="KAK9004935.1"/>
    </source>
</evidence>
<evidence type="ECO:0000256" key="4">
    <source>
        <dbReference type="ARBA" id="ARBA00012483"/>
    </source>
</evidence>
<organism evidence="13 14">
    <name type="scientific">Hibiscus sabdariffa</name>
    <name type="common">roselle</name>
    <dbReference type="NCBI Taxonomy" id="183260"/>
    <lineage>
        <taxon>Eukaryota</taxon>
        <taxon>Viridiplantae</taxon>
        <taxon>Streptophyta</taxon>
        <taxon>Embryophyta</taxon>
        <taxon>Tracheophyta</taxon>
        <taxon>Spermatophyta</taxon>
        <taxon>Magnoliopsida</taxon>
        <taxon>eudicotyledons</taxon>
        <taxon>Gunneridae</taxon>
        <taxon>Pentapetalae</taxon>
        <taxon>rosids</taxon>
        <taxon>malvids</taxon>
        <taxon>Malvales</taxon>
        <taxon>Malvaceae</taxon>
        <taxon>Malvoideae</taxon>
        <taxon>Hibiscus</taxon>
    </lineage>
</organism>
<evidence type="ECO:0000256" key="3">
    <source>
        <dbReference type="ARBA" id="ARBA00004906"/>
    </source>
</evidence>
<comment type="subcellular location">
    <subcellularLocation>
        <location evidence="2">Endomembrane system</location>
        <topology evidence="2">Multi-pass membrane protein</topology>
    </subcellularLocation>
</comment>
<proteinExistence type="predicted"/>
<feature type="domain" description="DUF2921" evidence="12">
    <location>
        <begin position="31"/>
        <end position="147"/>
    </location>
</feature>
<feature type="transmembrane region" description="Helical" evidence="10">
    <location>
        <begin position="286"/>
        <end position="306"/>
    </location>
</feature>
<evidence type="ECO:0000256" key="1">
    <source>
        <dbReference type="ARBA" id="ARBA00000900"/>
    </source>
</evidence>
<sequence>MLVKSSKGRIGWGSADVLTIDNQFSEQTMSVVSASTINGFQRPTKWEPQDRANISYKIDIKLHTRPKLTDESYESVVPEDKLEIAAEGIYDADTGGLCMVGCRKFASIDQAAGNAPMDCNILLNGGYVRGRIESAREESDLLYFDHLDVSSVAYSREQARHSIWTMDLEIVMVVISQTLTCLFIRSQLYHAKRHPKTLPKTSLVMLVILTLGQLIPLVLNYEALFNRKHNQETLLFQTGGWLEANEVIVRITSMVAFLLQFRFLQQAFSSRAHDRSQKGLWFAEKMTLLVTLSLYISGAFIVLLVYRGNYKREIVLLPFGLIDYWQNRMQVNLRRLVRLLPHAYDLYSDHSYVQYKGVYIYVNPADVFFSTGWDVVIILSLLVFCYLLQSFTCSSDLVVAALFQRDLDGGKAMEISRWSVNLKSLRS</sequence>
<feature type="transmembrane region" description="Helical" evidence="10">
    <location>
        <begin position="163"/>
        <end position="183"/>
    </location>
</feature>
<evidence type="ECO:0000256" key="5">
    <source>
        <dbReference type="ARBA" id="ARBA00022679"/>
    </source>
</evidence>
<evidence type="ECO:0000259" key="12">
    <source>
        <dbReference type="Pfam" id="PF25333"/>
    </source>
</evidence>
<dbReference type="PANTHER" id="PTHR33389:SF17">
    <property type="entry name" value="DUF2921 FAMILY PROTEIN"/>
    <property type="match status" value="1"/>
</dbReference>
<dbReference type="InterPro" id="IPR057425">
    <property type="entry name" value="DUF2921_N"/>
</dbReference>
<comment type="caution">
    <text evidence="13">The sequence shown here is derived from an EMBL/GenBank/DDBJ whole genome shotgun (WGS) entry which is preliminary data.</text>
</comment>
<evidence type="ECO:0000256" key="8">
    <source>
        <dbReference type="ARBA" id="ARBA00022989"/>
    </source>
</evidence>
<dbReference type="Proteomes" id="UP001396334">
    <property type="component" value="Unassembled WGS sequence"/>
</dbReference>
<keyword evidence="5" id="KW-0808">Transferase</keyword>
<keyword evidence="9 10" id="KW-0472">Membrane</keyword>
<evidence type="ECO:0000256" key="10">
    <source>
        <dbReference type="SAM" id="Phobius"/>
    </source>
</evidence>
<feature type="transmembrane region" description="Helical" evidence="10">
    <location>
        <begin position="247"/>
        <end position="265"/>
    </location>
</feature>
<dbReference type="InterPro" id="IPR021319">
    <property type="entry name" value="DUF2921"/>
</dbReference>
<evidence type="ECO:0000256" key="2">
    <source>
        <dbReference type="ARBA" id="ARBA00004127"/>
    </source>
</evidence>
<evidence type="ECO:0000259" key="11">
    <source>
        <dbReference type="Pfam" id="PF11145"/>
    </source>
</evidence>
<protein>
    <recommendedName>
        <fullName evidence="4">RING-type E3 ubiquitin transferase</fullName>
        <ecNumber evidence="4">2.3.2.27</ecNumber>
    </recommendedName>
</protein>
<evidence type="ECO:0000313" key="14">
    <source>
        <dbReference type="Proteomes" id="UP001396334"/>
    </source>
</evidence>
<evidence type="ECO:0000256" key="6">
    <source>
        <dbReference type="ARBA" id="ARBA00022692"/>
    </source>
</evidence>
<keyword evidence="8 10" id="KW-1133">Transmembrane helix</keyword>